<dbReference type="Gene3D" id="2.60.40.2440">
    <property type="entry name" value="Carbohydrate binding type-21 domain"/>
    <property type="match status" value="1"/>
</dbReference>
<dbReference type="InterPro" id="IPR038175">
    <property type="entry name" value="CBM21_dom_sf"/>
</dbReference>
<feature type="domain" description="CBM21" evidence="2">
    <location>
        <begin position="310"/>
        <end position="435"/>
    </location>
</feature>
<evidence type="ECO:0000256" key="1">
    <source>
        <dbReference type="SAM" id="MobiDB-lite"/>
    </source>
</evidence>
<dbReference type="PANTHER" id="PTHR12307">
    <property type="entry name" value="PROTEIN PHOSPHATASE 1 REGULATORY SUBUNIT"/>
    <property type="match status" value="1"/>
</dbReference>
<dbReference type="InterPro" id="IPR050782">
    <property type="entry name" value="PP1_regulatory_subunit_3"/>
</dbReference>
<accession>A0A0X8HWM7</accession>
<feature type="compositionally biased region" description="Acidic residues" evidence="1">
    <location>
        <begin position="233"/>
        <end position="268"/>
    </location>
</feature>
<dbReference type="Proteomes" id="UP000243052">
    <property type="component" value="Chromosome viii"/>
</dbReference>
<protein>
    <submittedName>
        <fullName evidence="3">HHR105Cp</fullName>
    </submittedName>
</protein>
<dbReference type="Pfam" id="PF03370">
    <property type="entry name" value="CBM_21"/>
    <property type="match status" value="1"/>
</dbReference>
<dbReference type="GeneID" id="28726239"/>
<dbReference type="InterPro" id="IPR005036">
    <property type="entry name" value="CBM21_dom"/>
</dbReference>
<dbReference type="GO" id="GO:0008157">
    <property type="term" value="F:protein phosphatase 1 binding"/>
    <property type="evidence" value="ECO:0007669"/>
    <property type="project" value="TreeGrafter"/>
</dbReference>
<organism evidence="3 4">
    <name type="scientific">Eremothecium sinecaudum</name>
    <dbReference type="NCBI Taxonomy" id="45286"/>
    <lineage>
        <taxon>Eukaryota</taxon>
        <taxon>Fungi</taxon>
        <taxon>Dikarya</taxon>
        <taxon>Ascomycota</taxon>
        <taxon>Saccharomycotina</taxon>
        <taxon>Saccharomycetes</taxon>
        <taxon>Saccharomycetales</taxon>
        <taxon>Saccharomycetaceae</taxon>
        <taxon>Eremothecium</taxon>
    </lineage>
</organism>
<dbReference type="GO" id="GO:2001069">
    <property type="term" value="F:glycogen binding"/>
    <property type="evidence" value="ECO:0007669"/>
    <property type="project" value="TreeGrafter"/>
</dbReference>
<reference evidence="3 4" key="1">
    <citation type="submission" date="2016-01" db="EMBL/GenBank/DDBJ databases">
        <title>Genome sequence of the yeast Holleya sinecauda.</title>
        <authorList>
            <person name="Dietrich F.S."/>
        </authorList>
    </citation>
    <scope>NUCLEOTIDE SEQUENCE [LARGE SCALE GENOMIC DNA]</scope>
    <source>
        <strain evidence="3 4">ATCC 58844</strain>
    </source>
</reference>
<dbReference type="PROSITE" id="PS51159">
    <property type="entry name" value="CBM21"/>
    <property type="match status" value="1"/>
</dbReference>
<name>A0A0X8HWM7_9SACH</name>
<dbReference type="STRING" id="45286.A0A0X8HWM7"/>
<dbReference type="EMBL" id="CP014248">
    <property type="protein sequence ID" value="AMD22874.1"/>
    <property type="molecule type" value="Genomic_DNA"/>
</dbReference>
<evidence type="ECO:0000313" key="3">
    <source>
        <dbReference type="EMBL" id="AMD22874.1"/>
    </source>
</evidence>
<keyword evidence="4" id="KW-1185">Reference proteome</keyword>
<sequence length="677" mass="75890">MEPNRFFIHQDNDSAETIKLEELSIGGAGLHNSNRTVEDGITKCISDLNIYDLLHNNPPSSSDDNEEGHEARIRAAGEVDGLQVLLRPPEPSSAPIGKQHQDISIWAAGGPRHRTPIRKLKSSLKLSSNSHSHSSCNSASLCSNKNVRFAPQLAQVKRFDLNSEPISISSESSPGMAALDQLEELGETVLDKFWFGTPSFGRMKFRMPPSKSVPKFSLDYDSDDSDEKQLDVENADDDYSSFDSSEDECDVEDDFVPNEPADTPDEDISSTVGGTRCVEQLMISHWELQSSNLVPFHSSNVDVPFQEQLLDFLQGHNIKLSKISLTDMHTIKGQIYVTNLNFEKFIEVKFSFNEWKDIHYVSAQYLRTVTPKVDEFNFTIDLSSYKYFMKVKSLLYCDYDAKQTWCPVTMALCCRYDVNGETYYDNNNYENFQINARCLTMCMPPSAKMRTSNKPNSKRKVSLSNCDVPTRKGRNTANLLFGKGHKIMPLTKSFSYDFLLNFKSKSTISPPIAGNTSSVRPSIGRTFSEGTDYFNTSPLKHVYHFDASKSKNKDESSTNSSSNYYDTCMESTTTSKEPTLSLSSDSYDILSSDTSSLSNKDSNSIKNRDNCKLMDNKNDLINGRVLHNYPYYSASSSSTDNYSRYDYREPLLTNALCGSPSSNTEDSEKVTVVAKGG</sequence>
<dbReference type="OrthoDB" id="1881at2759"/>
<feature type="region of interest" description="Disordered" evidence="1">
    <location>
        <begin position="215"/>
        <end position="271"/>
    </location>
</feature>
<dbReference type="GO" id="GO:0000164">
    <property type="term" value="C:protein phosphatase type 1 complex"/>
    <property type="evidence" value="ECO:0007669"/>
    <property type="project" value="TreeGrafter"/>
</dbReference>
<evidence type="ECO:0000259" key="2">
    <source>
        <dbReference type="PROSITE" id="PS51159"/>
    </source>
</evidence>
<gene>
    <name evidence="3" type="ORF">AW171_hschr84933</name>
</gene>
<dbReference type="RefSeq" id="XP_017989870.1">
    <property type="nucleotide sequence ID" value="XM_018134381.1"/>
</dbReference>
<dbReference type="GO" id="GO:0005979">
    <property type="term" value="P:regulation of glycogen biosynthetic process"/>
    <property type="evidence" value="ECO:0007669"/>
    <property type="project" value="TreeGrafter"/>
</dbReference>
<dbReference type="PANTHER" id="PTHR12307:SF51">
    <property type="entry name" value="SERINE_THREONINE-PROTEIN PHOSPHATASE 1 REGULATORY SUBUNIT GAC1-RELATED"/>
    <property type="match status" value="1"/>
</dbReference>
<dbReference type="AlphaFoldDB" id="A0A0X8HWM7"/>
<proteinExistence type="predicted"/>
<evidence type="ECO:0000313" key="4">
    <source>
        <dbReference type="Proteomes" id="UP000243052"/>
    </source>
</evidence>